<evidence type="ECO:0000256" key="1">
    <source>
        <dbReference type="SAM" id="MobiDB-lite"/>
    </source>
</evidence>
<name>A0A2M3ZVK9_9DIPT</name>
<protein>
    <submittedName>
        <fullName evidence="3">Putative secreted peptide</fullName>
    </submittedName>
</protein>
<keyword evidence="2" id="KW-0732">Signal</keyword>
<organism evidence="3">
    <name type="scientific">Anopheles braziliensis</name>
    <dbReference type="NCBI Taxonomy" id="58242"/>
    <lineage>
        <taxon>Eukaryota</taxon>
        <taxon>Metazoa</taxon>
        <taxon>Ecdysozoa</taxon>
        <taxon>Arthropoda</taxon>
        <taxon>Hexapoda</taxon>
        <taxon>Insecta</taxon>
        <taxon>Pterygota</taxon>
        <taxon>Neoptera</taxon>
        <taxon>Endopterygota</taxon>
        <taxon>Diptera</taxon>
        <taxon>Nematocera</taxon>
        <taxon>Culicoidea</taxon>
        <taxon>Culicidae</taxon>
        <taxon>Anophelinae</taxon>
        <taxon>Anopheles</taxon>
    </lineage>
</organism>
<feature type="compositionally biased region" description="Basic and acidic residues" evidence="1">
    <location>
        <begin position="50"/>
        <end position="60"/>
    </location>
</feature>
<accession>A0A2M3ZVK9</accession>
<proteinExistence type="predicted"/>
<dbReference type="EMBL" id="GGFM01011677">
    <property type="protein sequence ID" value="MBW32428.1"/>
    <property type="molecule type" value="Transcribed_RNA"/>
</dbReference>
<reference evidence="3" key="1">
    <citation type="submission" date="2018-01" db="EMBL/GenBank/DDBJ databases">
        <title>An insight into the sialome of Amazonian anophelines.</title>
        <authorList>
            <person name="Ribeiro J.M."/>
            <person name="Scarpassa V."/>
            <person name="Calvo E."/>
        </authorList>
    </citation>
    <scope>NUCLEOTIDE SEQUENCE</scope>
    <source>
        <tissue evidence="3">Salivary glands</tissue>
    </source>
</reference>
<feature type="region of interest" description="Disordered" evidence="1">
    <location>
        <begin position="43"/>
        <end position="69"/>
    </location>
</feature>
<evidence type="ECO:0000313" key="3">
    <source>
        <dbReference type="EMBL" id="MBW32428.1"/>
    </source>
</evidence>
<evidence type="ECO:0000256" key="2">
    <source>
        <dbReference type="SAM" id="SignalP"/>
    </source>
</evidence>
<sequence>MFALLRVYSRLALTAFLCAGMLCSALSSPPISCSSLFRRIRGVQTPSPDQPRDQMNEHTHSTLKGPRGRTPFSSFLPLFFAGQVYPE</sequence>
<feature type="signal peptide" evidence="2">
    <location>
        <begin position="1"/>
        <end position="27"/>
    </location>
</feature>
<feature type="chain" id="PRO_5014772761" evidence="2">
    <location>
        <begin position="28"/>
        <end position="87"/>
    </location>
</feature>
<dbReference type="AlphaFoldDB" id="A0A2M3ZVK9"/>